<dbReference type="HOGENOM" id="CLU_017584_5_1_0"/>
<evidence type="ECO:0000313" key="5">
    <source>
        <dbReference type="EMBL" id="AFZ69577.1"/>
    </source>
</evidence>
<organism evidence="5 6">
    <name type="scientific">Deinococcus peraridilitoris (strain DSM 19664 / LMG 22246 / CIP 109416 / KR-200)</name>
    <dbReference type="NCBI Taxonomy" id="937777"/>
    <lineage>
        <taxon>Bacteria</taxon>
        <taxon>Thermotogati</taxon>
        <taxon>Deinococcota</taxon>
        <taxon>Deinococci</taxon>
        <taxon>Deinococcales</taxon>
        <taxon>Deinococcaceae</taxon>
        <taxon>Deinococcus</taxon>
    </lineage>
</organism>
<keyword evidence="5" id="KW-0614">Plasmid</keyword>
<sequence>MPLPPINIPTHTSLADGVHEALRAAIIRGVLDAGVKLTEVSLAGHLNVSRTPIREALRRLQAEGLLVPSGRSLMVSEVSLEALAELCVVREALEGLAARLAASQRNDIDLWVLADLNNSMHRAVEEDDFQTVIRTNHAFHSTVWQAAHNGYLTTRLAELRETIERMQTSTLHTHERRVEALQEHEEILLAIKSSDADGAERVTREHFRKAEAIRLRQLRLKAAHQLSALSAQTSHQ</sequence>
<geneLocation type="plasmid" evidence="5 6">
    <name>pDEIPE01</name>
</geneLocation>
<proteinExistence type="predicted"/>
<dbReference type="Gene3D" id="1.20.120.530">
    <property type="entry name" value="GntR ligand-binding domain-like"/>
    <property type="match status" value="1"/>
</dbReference>
<keyword evidence="3" id="KW-0804">Transcription</keyword>
<dbReference type="InterPro" id="IPR008920">
    <property type="entry name" value="TF_FadR/GntR_C"/>
</dbReference>
<dbReference type="Gene3D" id="1.10.10.10">
    <property type="entry name" value="Winged helix-like DNA-binding domain superfamily/Winged helix DNA-binding domain"/>
    <property type="match status" value="1"/>
</dbReference>
<evidence type="ECO:0000256" key="3">
    <source>
        <dbReference type="ARBA" id="ARBA00023163"/>
    </source>
</evidence>
<feature type="domain" description="HTH gntR-type" evidence="4">
    <location>
        <begin position="12"/>
        <end position="78"/>
    </location>
</feature>
<dbReference type="GO" id="GO:0003677">
    <property type="term" value="F:DNA binding"/>
    <property type="evidence" value="ECO:0007669"/>
    <property type="project" value="UniProtKB-KW"/>
</dbReference>
<evidence type="ECO:0000256" key="2">
    <source>
        <dbReference type="ARBA" id="ARBA00023125"/>
    </source>
</evidence>
<dbReference type="EMBL" id="CP003383">
    <property type="protein sequence ID" value="AFZ69577.1"/>
    <property type="molecule type" value="Genomic_DNA"/>
</dbReference>
<dbReference type="InterPro" id="IPR011711">
    <property type="entry name" value="GntR_C"/>
</dbReference>
<protein>
    <submittedName>
        <fullName evidence="5">Transcriptional regulator</fullName>
    </submittedName>
</protein>
<dbReference type="SUPFAM" id="SSF48008">
    <property type="entry name" value="GntR ligand-binding domain-like"/>
    <property type="match status" value="1"/>
</dbReference>
<evidence type="ECO:0000259" key="4">
    <source>
        <dbReference type="PROSITE" id="PS50949"/>
    </source>
</evidence>
<dbReference type="PANTHER" id="PTHR43537:SF24">
    <property type="entry name" value="GLUCONATE OPERON TRANSCRIPTIONAL REPRESSOR"/>
    <property type="match status" value="1"/>
</dbReference>
<dbReference type="InterPro" id="IPR036388">
    <property type="entry name" value="WH-like_DNA-bd_sf"/>
</dbReference>
<accession>L0A8V9</accession>
<dbReference type="GO" id="GO:0003700">
    <property type="term" value="F:DNA-binding transcription factor activity"/>
    <property type="evidence" value="ECO:0007669"/>
    <property type="project" value="InterPro"/>
</dbReference>
<keyword evidence="6" id="KW-1185">Reference proteome</keyword>
<evidence type="ECO:0000313" key="6">
    <source>
        <dbReference type="Proteomes" id="UP000010467"/>
    </source>
</evidence>
<dbReference type="SMART" id="SM00345">
    <property type="entry name" value="HTH_GNTR"/>
    <property type="match status" value="1"/>
</dbReference>
<dbReference type="SMART" id="SM00895">
    <property type="entry name" value="FCD"/>
    <property type="match status" value="1"/>
</dbReference>
<dbReference type="Pfam" id="PF07729">
    <property type="entry name" value="FCD"/>
    <property type="match status" value="1"/>
</dbReference>
<dbReference type="PRINTS" id="PR00035">
    <property type="entry name" value="HTHGNTR"/>
</dbReference>
<dbReference type="OrthoDB" id="9781630at2"/>
<dbReference type="PATRIC" id="fig|937777.3.peg.4246"/>
<name>L0A8V9_DEIPD</name>
<keyword evidence="2" id="KW-0238">DNA-binding</keyword>
<keyword evidence="1" id="KW-0805">Transcription regulation</keyword>
<evidence type="ECO:0000256" key="1">
    <source>
        <dbReference type="ARBA" id="ARBA00023015"/>
    </source>
</evidence>
<dbReference type="KEGG" id="dpd:Deipe_4217"/>
<dbReference type="PANTHER" id="PTHR43537">
    <property type="entry name" value="TRANSCRIPTIONAL REGULATOR, GNTR FAMILY"/>
    <property type="match status" value="1"/>
</dbReference>
<dbReference type="Proteomes" id="UP000010467">
    <property type="component" value="Plasmid pDEIPE01"/>
</dbReference>
<dbReference type="CDD" id="cd07377">
    <property type="entry name" value="WHTH_GntR"/>
    <property type="match status" value="1"/>
</dbReference>
<gene>
    <name evidence="5" type="ordered locus">Deipe_4217</name>
</gene>
<dbReference type="AlphaFoldDB" id="L0A8V9"/>
<dbReference type="InterPro" id="IPR000524">
    <property type="entry name" value="Tscrpt_reg_HTH_GntR"/>
</dbReference>
<dbReference type="Pfam" id="PF00392">
    <property type="entry name" value="GntR"/>
    <property type="match status" value="1"/>
</dbReference>
<dbReference type="RefSeq" id="WP_015231478.1">
    <property type="nucleotide sequence ID" value="NC_019789.1"/>
</dbReference>
<dbReference type="SUPFAM" id="SSF46785">
    <property type="entry name" value="Winged helix' DNA-binding domain"/>
    <property type="match status" value="1"/>
</dbReference>
<dbReference type="PROSITE" id="PS50949">
    <property type="entry name" value="HTH_GNTR"/>
    <property type="match status" value="1"/>
</dbReference>
<dbReference type="InterPro" id="IPR036390">
    <property type="entry name" value="WH_DNA-bd_sf"/>
</dbReference>
<reference evidence="6" key="1">
    <citation type="submission" date="2012-03" db="EMBL/GenBank/DDBJ databases">
        <title>Complete sequence of plasmid 1 of Deinococcus peraridilitoris DSM 19664.</title>
        <authorList>
            <person name="Lucas S."/>
            <person name="Copeland A."/>
            <person name="Lapidus A."/>
            <person name="Glavina del Rio T."/>
            <person name="Dalin E."/>
            <person name="Tice H."/>
            <person name="Bruce D."/>
            <person name="Goodwin L."/>
            <person name="Pitluck S."/>
            <person name="Peters L."/>
            <person name="Mikhailova N."/>
            <person name="Lu M."/>
            <person name="Kyrpides N."/>
            <person name="Mavromatis K."/>
            <person name="Ivanova N."/>
            <person name="Brettin T."/>
            <person name="Detter J.C."/>
            <person name="Han C."/>
            <person name="Larimer F."/>
            <person name="Land M."/>
            <person name="Hauser L."/>
            <person name="Markowitz V."/>
            <person name="Cheng J.-F."/>
            <person name="Hugenholtz P."/>
            <person name="Woyke T."/>
            <person name="Wu D."/>
            <person name="Pukall R."/>
            <person name="Steenblock K."/>
            <person name="Brambilla E."/>
            <person name="Klenk H.-P."/>
            <person name="Eisen J.A."/>
        </authorList>
    </citation>
    <scope>NUCLEOTIDE SEQUENCE [LARGE SCALE GENOMIC DNA]</scope>
    <source>
        <strain evidence="6">DSM 19664 / LMG 22246 / CIP 109416 / KR-200</strain>
        <plasmid evidence="6">Plasmid pDEIPE01</plasmid>
    </source>
</reference>